<dbReference type="GO" id="GO:0032993">
    <property type="term" value="C:protein-DNA complex"/>
    <property type="evidence" value="ECO:0007669"/>
    <property type="project" value="TreeGrafter"/>
</dbReference>
<dbReference type="InterPro" id="IPR039420">
    <property type="entry name" value="WalR-like"/>
</dbReference>
<dbReference type="EMBL" id="WOXT01000001">
    <property type="protein sequence ID" value="MUV12860.1"/>
    <property type="molecule type" value="Genomic_DNA"/>
</dbReference>
<evidence type="ECO:0000256" key="7">
    <source>
        <dbReference type="PROSITE-ProRule" id="PRU01091"/>
    </source>
</evidence>
<dbReference type="GO" id="GO:0006355">
    <property type="term" value="P:regulation of DNA-templated transcription"/>
    <property type="evidence" value="ECO:0007669"/>
    <property type="project" value="InterPro"/>
</dbReference>
<dbReference type="SUPFAM" id="SSF52172">
    <property type="entry name" value="CheY-like"/>
    <property type="match status" value="1"/>
</dbReference>
<reference evidence="10 11" key="1">
    <citation type="submission" date="2019-12" db="EMBL/GenBank/DDBJ databases">
        <authorList>
            <person name="Xu J."/>
        </authorList>
    </citation>
    <scope>NUCLEOTIDE SEQUENCE [LARGE SCALE GENOMIC DNA]</scope>
    <source>
        <strain evidence="10 11">HX-5-24</strain>
    </source>
</reference>
<evidence type="ECO:0000256" key="3">
    <source>
        <dbReference type="ARBA" id="ARBA00023015"/>
    </source>
</evidence>
<dbReference type="Pfam" id="PF00486">
    <property type="entry name" value="Trans_reg_C"/>
    <property type="match status" value="1"/>
</dbReference>
<dbReference type="Proteomes" id="UP000479692">
    <property type="component" value="Unassembled WGS sequence"/>
</dbReference>
<protein>
    <submittedName>
        <fullName evidence="10">Response regulator</fullName>
    </submittedName>
</protein>
<dbReference type="PANTHER" id="PTHR48111:SF1">
    <property type="entry name" value="TWO-COMPONENT RESPONSE REGULATOR ORR33"/>
    <property type="match status" value="1"/>
</dbReference>
<dbReference type="GO" id="GO:0000976">
    <property type="term" value="F:transcription cis-regulatory region binding"/>
    <property type="evidence" value="ECO:0007669"/>
    <property type="project" value="TreeGrafter"/>
</dbReference>
<dbReference type="RefSeq" id="WP_156639631.1">
    <property type="nucleotide sequence ID" value="NZ_WOXT01000001.1"/>
</dbReference>
<evidence type="ECO:0000259" key="8">
    <source>
        <dbReference type="PROSITE" id="PS50110"/>
    </source>
</evidence>
<dbReference type="InterPro" id="IPR001867">
    <property type="entry name" value="OmpR/PhoB-type_DNA-bd"/>
</dbReference>
<gene>
    <name evidence="10" type="ORF">GN331_01410</name>
</gene>
<evidence type="ECO:0000256" key="5">
    <source>
        <dbReference type="ARBA" id="ARBA00023163"/>
    </source>
</evidence>
<evidence type="ECO:0000259" key="9">
    <source>
        <dbReference type="PROSITE" id="PS51755"/>
    </source>
</evidence>
<dbReference type="InterPro" id="IPR036388">
    <property type="entry name" value="WH-like_DNA-bd_sf"/>
</dbReference>
<dbReference type="PROSITE" id="PS50110">
    <property type="entry name" value="RESPONSE_REGULATORY"/>
    <property type="match status" value="1"/>
</dbReference>
<feature type="domain" description="OmpR/PhoB-type" evidence="9">
    <location>
        <begin position="133"/>
        <end position="234"/>
    </location>
</feature>
<dbReference type="Gene3D" id="1.10.10.10">
    <property type="entry name" value="Winged helix-like DNA-binding domain superfamily/Winged helix DNA-binding domain"/>
    <property type="match status" value="1"/>
</dbReference>
<comment type="caution">
    <text evidence="10">The sequence shown here is derived from an EMBL/GenBank/DDBJ whole genome shotgun (WGS) entry which is preliminary data.</text>
</comment>
<dbReference type="InterPro" id="IPR011006">
    <property type="entry name" value="CheY-like_superfamily"/>
</dbReference>
<organism evidence="10 11">
    <name type="scientific">Noviluteimonas gilva</name>
    <dbReference type="NCBI Taxonomy" id="2682097"/>
    <lineage>
        <taxon>Bacteria</taxon>
        <taxon>Pseudomonadati</taxon>
        <taxon>Pseudomonadota</taxon>
        <taxon>Gammaproteobacteria</taxon>
        <taxon>Lysobacterales</taxon>
        <taxon>Lysobacteraceae</taxon>
        <taxon>Noviluteimonas</taxon>
    </lineage>
</organism>
<evidence type="ECO:0000256" key="4">
    <source>
        <dbReference type="ARBA" id="ARBA00023125"/>
    </source>
</evidence>
<feature type="domain" description="Response regulatory" evidence="8">
    <location>
        <begin position="9"/>
        <end position="124"/>
    </location>
</feature>
<keyword evidence="2" id="KW-0902">Two-component regulatory system</keyword>
<feature type="modified residue" description="4-aspartylphosphate" evidence="6">
    <location>
        <position position="59"/>
    </location>
</feature>
<dbReference type="InterPro" id="IPR001789">
    <property type="entry name" value="Sig_transdc_resp-reg_receiver"/>
</dbReference>
<dbReference type="GO" id="GO:0000156">
    <property type="term" value="F:phosphorelay response regulator activity"/>
    <property type="evidence" value="ECO:0007669"/>
    <property type="project" value="TreeGrafter"/>
</dbReference>
<dbReference type="CDD" id="cd00383">
    <property type="entry name" value="trans_reg_C"/>
    <property type="match status" value="1"/>
</dbReference>
<evidence type="ECO:0000313" key="10">
    <source>
        <dbReference type="EMBL" id="MUV12860.1"/>
    </source>
</evidence>
<dbReference type="PROSITE" id="PS51755">
    <property type="entry name" value="OMPR_PHOB"/>
    <property type="match status" value="1"/>
</dbReference>
<accession>A0A7C9LG02</accession>
<feature type="DNA-binding region" description="OmpR/PhoB-type" evidence="7">
    <location>
        <begin position="133"/>
        <end position="234"/>
    </location>
</feature>
<dbReference type="SUPFAM" id="SSF46894">
    <property type="entry name" value="C-terminal effector domain of the bipartite response regulators"/>
    <property type="match status" value="1"/>
</dbReference>
<evidence type="ECO:0000256" key="6">
    <source>
        <dbReference type="PROSITE-ProRule" id="PRU00169"/>
    </source>
</evidence>
<evidence type="ECO:0000256" key="1">
    <source>
        <dbReference type="ARBA" id="ARBA00022553"/>
    </source>
</evidence>
<dbReference type="AlphaFoldDB" id="A0A7C9LG02"/>
<sequence length="240" mass="25927">MASPPNALRLLLLEDDAALREEILLPGLADYGFAVTGVATAAALYENLRVREPDIVVLDVGLPDADGFSVAQAVRALLPRIGIIMLTGHGTTSEQVRGLSQGADAYLVKPAQLDLLAATVHSLARRLRGATPAPAANNDQKWHFDASDWCLIAPNGATIPLTKTEQRVLARMSSTLGQLVTREHLVAAVADDVHDFDPHRIESLIHRLRRKVLARCGEPLPLKAIHGKGYVLEDTRHTAD</sequence>
<dbReference type="InterPro" id="IPR016032">
    <property type="entry name" value="Sig_transdc_resp-reg_C-effctor"/>
</dbReference>
<dbReference type="PANTHER" id="PTHR48111">
    <property type="entry name" value="REGULATOR OF RPOS"/>
    <property type="match status" value="1"/>
</dbReference>
<keyword evidence="5" id="KW-0804">Transcription</keyword>
<dbReference type="Gene3D" id="3.40.50.2300">
    <property type="match status" value="1"/>
</dbReference>
<proteinExistence type="predicted"/>
<dbReference type="SMART" id="SM00862">
    <property type="entry name" value="Trans_reg_C"/>
    <property type="match status" value="1"/>
</dbReference>
<evidence type="ECO:0000256" key="2">
    <source>
        <dbReference type="ARBA" id="ARBA00023012"/>
    </source>
</evidence>
<dbReference type="SMART" id="SM00448">
    <property type="entry name" value="REC"/>
    <property type="match status" value="1"/>
</dbReference>
<name>A0A7C9LG02_9GAMM</name>
<keyword evidence="3" id="KW-0805">Transcription regulation</keyword>
<keyword evidence="11" id="KW-1185">Reference proteome</keyword>
<dbReference type="GO" id="GO:0005829">
    <property type="term" value="C:cytosol"/>
    <property type="evidence" value="ECO:0007669"/>
    <property type="project" value="TreeGrafter"/>
</dbReference>
<evidence type="ECO:0000313" key="11">
    <source>
        <dbReference type="Proteomes" id="UP000479692"/>
    </source>
</evidence>
<keyword evidence="1 6" id="KW-0597">Phosphoprotein</keyword>
<dbReference type="Pfam" id="PF00072">
    <property type="entry name" value="Response_reg"/>
    <property type="match status" value="1"/>
</dbReference>
<keyword evidence="4 7" id="KW-0238">DNA-binding</keyword>